<dbReference type="SUPFAM" id="SSF51556">
    <property type="entry name" value="Metallo-dependent hydrolases"/>
    <property type="match status" value="1"/>
</dbReference>
<dbReference type="Gene3D" id="3.20.20.140">
    <property type="entry name" value="Metal-dependent hydrolases"/>
    <property type="match status" value="1"/>
</dbReference>
<dbReference type="Proteomes" id="UP001603978">
    <property type="component" value="Unassembled WGS sequence"/>
</dbReference>
<organism evidence="4 5">
    <name type="scientific">Nonomuraea marmarensis</name>
    <dbReference type="NCBI Taxonomy" id="3351344"/>
    <lineage>
        <taxon>Bacteria</taxon>
        <taxon>Bacillati</taxon>
        <taxon>Actinomycetota</taxon>
        <taxon>Actinomycetes</taxon>
        <taxon>Streptosporangiales</taxon>
        <taxon>Streptosporangiaceae</taxon>
        <taxon>Nonomuraea</taxon>
    </lineage>
</organism>
<evidence type="ECO:0000256" key="1">
    <source>
        <dbReference type="ARBA" id="ARBA00022723"/>
    </source>
</evidence>
<comment type="similarity">
    <text evidence="3">Belongs to the metallo-dependent hydrolases superfamily. Phosphotriesterase family.</text>
</comment>
<sequence length="323" mass="33925">MNDPAGRAPVVRCVLGDVPADRLGMVYAHEHLVLDSPLIAAAFAHILLDDVDTAVAEVGPCAAAGVGTMVDAMPCAAGRDAVRLAAVSARTGVNVVAATGLHHVRYYGEAHWSGRLDAGELAELFSADVLGGIDAFDYTGPAVRRTPHRAGIVKVATAERPTARDRLVLEAAALAHLGTGAPVLTHCEQGRGALAQIEALTAHGVPADAILLSHVDKVVDRGYHREIADTGAYLEYDQALRTPEDTALLVGWMLADGHGDRIVLGTDGARRDLWSSLGGGPGLAWLATGFCDLLSERGVDEADLRRLLVTNPARALVLRESTR</sequence>
<dbReference type="Pfam" id="PF02126">
    <property type="entry name" value="PTE"/>
    <property type="match status" value="1"/>
</dbReference>
<dbReference type="InterPro" id="IPR032466">
    <property type="entry name" value="Metal_Hydrolase"/>
</dbReference>
<name>A0ABW7APZ4_9ACTN</name>
<evidence type="ECO:0000256" key="2">
    <source>
        <dbReference type="ARBA" id="ARBA00022801"/>
    </source>
</evidence>
<proteinExistence type="inferred from homology"/>
<reference evidence="4 5" key="1">
    <citation type="submission" date="2024-10" db="EMBL/GenBank/DDBJ databases">
        <authorList>
            <person name="Topkara A.R."/>
            <person name="Saygin H."/>
        </authorList>
    </citation>
    <scope>NUCLEOTIDE SEQUENCE [LARGE SCALE GENOMIC DNA]</scope>
    <source>
        <strain evidence="4 5">M3C6</strain>
    </source>
</reference>
<dbReference type="PIRSF" id="PIRSF016839">
    <property type="entry name" value="PhP"/>
    <property type="match status" value="1"/>
</dbReference>
<dbReference type="PANTHER" id="PTHR10819">
    <property type="entry name" value="PHOSPHOTRIESTERASE-RELATED"/>
    <property type="match status" value="1"/>
</dbReference>
<dbReference type="PROSITE" id="PS51347">
    <property type="entry name" value="PHOSPHOTRIESTERASE_2"/>
    <property type="match status" value="1"/>
</dbReference>
<dbReference type="PANTHER" id="PTHR10819:SF3">
    <property type="entry name" value="PHOSPHOTRIESTERASE-RELATED PROTEIN"/>
    <property type="match status" value="1"/>
</dbReference>
<dbReference type="RefSeq" id="WP_393174276.1">
    <property type="nucleotide sequence ID" value="NZ_JBICRM010000036.1"/>
</dbReference>
<keyword evidence="2" id="KW-0378">Hydrolase</keyword>
<evidence type="ECO:0000313" key="4">
    <source>
        <dbReference type="EMBL" id="MFG1709476.1"/>
    </source>
</evidence>
<dbReference type="InterPro" id="IPR001559">
    <property type="entry name" value="Phosphotriesterase"/>
</dbReference>
<keyword evidence="1" id="KW-0479">Metal-binding</keyword>
<dbReference type="EMBL" id="JBICRM010000036">
    <property type="protein sequence ID" value="MFG1709476.1"/>
    <property type="molecule type" value="Genomic_DNA"/>
</dbReference>
<accession>A0ABW7APZ4</accession>
<comment type="caution">
    <text evidence="4">The sequence shown here is derived from an EMBL/GenBank/DDBJ whole genome shotgun (WGS) entry which is preliminary data.</text>
</comment>
<gene>
    <name evidence="4" type="ORF">ACFLIM_40435</name>
</gene>
<feature type="modified residue" description="N6-carboxylysine" evidence="3">
    <location>
        <position position="154"/>
    </location>
</feature>
<evidence type="ECO:0000313" key="5">
    <source>
        <dbReference type="Proteomes" id="UP001603978"/>
    </source>
</evidence>
<keyword evidence="5" id="KW-1185">Reference proteome</keyword>
<protein>
    <submittedName>
        <fullName evidence="4">Phosphotriesterase</fullName>
    </submittedName>
</protein>
<evidence type="ECO:0000256" key="3">
    <source>
        <dbReference type="PROSITE-ProRule" id="PRU00679"/>
    </source>
</evidence>